<dbReference type="AlphaFoldDB" id="W5WIK5"/>
<accession>W5WIK5</accession>
<gene>
    <name evidence="1" type="ORF">KALB_7681</name>
</gene>
<dbReference type="KEGG" id="kal:KALB_7681"/>
<protein>
    <recommendedName>
        <fullName evidence="3">Swt1-like HEPN domain-containing protein</fullName>
    </recommendedName>
</protein>
<dbReference type="HOGENOM" id="CLU_697889_0_0_11"/>
<name>W5WIK5_9PSEU</name>
<dbReference type="PATRIC" id="fig|1449976.3.peg.7715"/>
<proteinExistence type="predicted"/>
<keyword evidence="2" id="KW-1185">Reference proteome</keyword>
<dbReference type="Proteomes" id="UP000019225">
    <property type="component" value="Chromosome"/>
</dbReference>
<evidence type="ECO:0008006" key="3">
    <source>
        <dbReference type="Google" id="ProtNLM"/>
    </source>
</evidence>
<evidence type="ECO:0000313" key="2">
    <source>
        <dbReference type="Proteomes" id="UP000019225"/>
    </source>
</evidence>
<dbReference type="RefSeq" id="WP_148309809.1">
    <property type="nucleotide sequence ID" value="NZ_CP007155.1"/>
</dbReference>
<reference evidence="1 2" key="1">
    <citation type="journal article" date="2014" name="BMC Genomics">
        <title>Complete genome sequence of producer of the glycopeptide antibiotic Aculeximycin Kutzneria albida DSM 43870T, a representative of minor genus of Pseudonocardiaceae.</title>
        <authorList>
            <person name="Rebets Y."/>
            <person name="Tokovenko B."/>
            <person name="Lushchyk I."/>
            <person name="Ruckert C."/>
            <person name="Zaburannyi N."/>
            <person name="Bechthold A."/>
            <person name="Kalinowski J."/>
            <person name="Luzhetskyy A."/>
        </authorList>
    </citation>
    <scope>NUCLEOTIDE SEQUENCE [LARGE SCALE GENOMIC DNA]</scope>
    <source>
        <strain evidence="1">DSM 43870</strain>
    </source>
</reference>
<dbReference type="OrthoDB" id="3678450at2"/>
<sequence length="395" mass="43113">MVPDEMVARGVADELLNELAARPDTIRSLPRTGAPVRVSAGDDGWGEPDLEEPIQLGALAGDSVADRLVEQISCGSGDHRDPIVDLAEAAELRGRVIVVSGWEENQPHEVGALLARLPALVKERGIAPADRPRVLIAAREGDLPETVFDGLDSFTTKVHWWWGAVRRLDTAFVVTSVRRGYGAGLRELAATEVITEIAGPDLVLAQALATGWNGLRATLLDAVMDSVGDTGCYLPSSAGSLRQSGNRPPRQLREPWSRGLADLWEGRVRISPVAAELRRQPNVLDEMVWRGQHRAFTPLVDDHRGRLEKAFLARASKSVLAELNPDRGQDPRAGRVVLELGGMAWAVATNRVRLPHAARKLLFNLRDTRNALAHLRPLSDEEIDTLAQLLVETEI</sequence>
<evidence type="ECO:0000313" key="1">
    <source>
        <dbReference type="EMBL" id="AHI01039.1"/>
    </source>
</evidence>
<organism evidence="1 2">
    <name type="scientific">Kutzneria albida DSM 43870</name>
    <dbReference type="NCBI Taxonomy" id="1449976"/>
    <lineage>
        <taxon>Bacteria</taxon>
        <taxon>Bacillati</taxon>
        <taxon>Actinomycetota</taxon>
        <taxon>Actinomycetes</taxon>
        <taxon>Pseudonocardiales</taxon>
        <taxon>Pseudonocardiaceae</taxon>
        <taxon>Kutzneria</taxon>
    </lineage>
</organism>
<dbReference type="eggNOG" id="ENOG5033Y6E">
    <property type="taxonomic scope" value="Bacteria"/>
</dbReference>
<dbReference type="EMBL" id="CP007155">
    <property type="protein sequence ID" value="AHI01039.1"/>
    <property type="molecule type" value="Genomic_DNA"/>
</dbReference>